<sequence length="585" mass="62990">MLDSIATESGLDVSTDRTTARLLELTTSIFPKNWPITGLVRTNTIRAANNAKTNPSIDPADQREYRLILQNAQRANSEILLAFEQVIDANPQAASALTPSYERMRDEMAGLLGNFERGAANSNVFGIPAERGTVEALRPTFDAQAVAFKSAVDQLGVRLKEVQAQTQTASTLSLLLTLLALSLALVLAYLIAQAITRALQGLTDSANRLQQGDFAVRTPIQTADEFATLGRSLNTAAAQLEENERRVAQEREEAVLLQNNIGEFLDVTMDIAEGDLTKRGRVTEDILGNVVDSINYMTDELAQVLKGAQLASQSVTGGSRTMLLTTEAINEGTLTTSEAARRVAEQTAEVNANIQEMARIAERSAQAARQALEASQQGQMAVVSTLEEMQSIRESTQSVAQRVQELGRRSAEIQDIVDAITHIASQTNLLSLHASIEAAGAGEAGQRFSVVADEVRQLADLSAQETNRIAGLISTIQREIREVTQSIQANAQQVEQGYAVAGTAGERLREIGALSEQSAELAQSISQATVQQVQGVQQVGSAVEEIASVAQRSQESVEQGRAAAEQLQRLADQLNSSLSRFRLPS</sequence>
<dbReference type="SMART" id="SM00283">
    <property type="entry name" value="MA"/>
    <property type="match status" value="1"/>
</dbReference>
<comment type="caution">
    <text evidence="8">The sequence shown here is derived from an EMBL/GenBank/DDBJ whole genome shotgun (WGS) entry which is preliminary data.</text>
</comment>
<keyword evidence="4" id="KW-0175">Coiled coil</keyword>
<evidence type="ECO:0000256" key="2">
    <source>
        <dbReference type="ARBA" id="ARBA00029447"/>
    </source>
</evidence>
<evidence type="ECO:0000256" key="4">
    <source>
        <dbReference type="SAM" id="Coils"/>
    </source>
</evidence>
<feature type="domain" description="Methyl-accepting transducer" evidence="6">
    <location>
        <begin position="311"/>
        <end position="547"/>
    </location>
</feature>
<dbReference type="PRINTS" id="PR00260">
    <property type="entry name" value="CHEMTRNSDUCR"/>
</dbReference>
<dbReference type="RefSeq" id="WP_380083752.1">
    <property type="nucleotide sequence ID" value="NZ_JBHSWD010000002.1"/>
</dbReference>
<accession>A0ABW1YE79</accession>
<dbReference type="CDD" id="cd06225">
    <property type="entry name" value="HAMP"/>
    <property type="match status" value="1"/>
</dbReference>
<dbReference type="InterPro" id="IPR003660">
    <property type="entry name" value="HAMP_dom"/>
</dbReference>
<feature type="coiled-coil region" evidence="4">
    <location>
        <begin position="233"/>
        <end position="260"/>
    </location>
</feature>
<evidence type="ECO:0000313" key="8">
    <source>
        <dbReference type="EMBL" id="MFC6592633.1"/>
    </source>
</evidence>
<dbReference type="PROSITE" id="PS50111">
    <property type="entry name" value="CHEMOTAXIS_TRANSDUC_2"/>
    <property type="match status" value="1"/>
</dbReference>
<organism evidence="8 9">
    <name type="scientific">Deinococcus lacus</name>
    <dbReference type="NCBI Taxonomy" id="392561"/>
    <lineage>
        <taxon>Bacteria</taxon>
        <taxon>Thermotogati</taxon>
        <taxon>Deinococcota</taxon>
        <taxon>Deinococci</taxon>
        <taxon>Deinococcales</taxon>
        <taxon>Deinococcaceae</taxon>
        <taxon>Deinococcus</taxon>
    </lineage>
</organism>
<dbReference type="InterPro" id="IPR004089">
    <property type="entry name" value="MCPsignal_dom"/>
</dbReference>
<dbReference type="Gene3D" id="6.10.340.10">
    <property type="match status" value="1"/>
</dbReference>
<reference evidence="9" key="1">
    <citation type="journal article" date="2019" name="Int. J. Syst. Evol. Microbiol.">
        <title>The Global Catalogue of Microorganisms (GCM) 10K type strain sequencing project: providing services to taxonomists for standard genome sequencing and annotation.</title>
        <authorList>
            <consortium name="The Broad Institute Genomics Platform"/>
            <consortium name="The Broad Institute Genome Sequencing Center for Infectious Disease"/>
            <person name="Wu L."/>
            <person name="Ma J."/>
        </authorList>
    </citation>
    <scope>NUCLEOTIDE SEQUENCE [LARGE SCALE GENOMIC DNA]</scope>
    <source>
        <strain evidence="9">CGMCC 1.15772</strain>
    </source>
</reference>
<keyword evidence="1 3" id="KW-0807">Transducer</keyword>
<dbReference type="Pfam" id="PF00672">
    <property type="entry name" value="HAMP"/>
    <property type="match status" value="1"/>
</dbReference>
<dbReference type="Proteomes" id="UP001596297">
    <property type="component" value="Unassembled WGS sequence"/>
</dbReference>
<proteinExistence type="inferred from homology"/>
<evidence type="ECO:0000259" key="6">
    <source>
        <dbReference type="PROSITE" id="PS50111"/>
    </source>
</evidence>
<keyword evidence="5" id="KW-0472">Membrane</keyword>
<dbReference type="PROSITE" id="PS50885">
    <property type="entry name" value="HAMP"/>
    <property type="match status" value="2"/>
</dbReference>
<dbReference type="Pfam" id="PF00015">
    <property type="entry name" value="MCPsignal"/>
    <property type="match status" value="1"/>
</dbReference>
<evidence type="ECO:0000256" key="5">
    <source>
        <dbReference type="SAM" id="Phobius"/>
    </source>
</evidence>
<comment type="similarity">
    <text evidence="2">Belongs to the methyl-accepting chemotaxis (MCP) protein family.</text>
</comment>
<protein>
    <submittedName>
        <fullName evidence="8">Methyl-accepting chemotaxis protein</fullName>
    </submittedName>
</protein>
<dbReference type="PANTHER" id="PTHR32089:SF114">
    <property type="entry name" value="METHYL-ACCEPTING CHEMOTAXIS PROTEIN MCPB"/>
    <property type="match status" value="1"/>
</dbReference>
<feature type="domain" description="HAMP" evidence="7">
    <location>
        <begin position="255"/>
        <end position="306"/>
    </location>
</feature>
<keyword evidence="5" id="KW-1133">Transmembrane helix</keyword>
<evidence type="ECO:0000259" key="7">
    <source>
        <dbReference type="PROSITE" id="PS50885"/>
    </source>
</evidence>
<dbReference type="SUPFAM" id="SSF58104">
    <property type="entry name" value="Methyl-accepting chemotaxis protein (MCP) signaling domain"/>
    <property type="match status" value="1"/>
</dbReference>
<dbReference type="SMART" id="SM00304">
    <property type="entry name" value="HAMP"/>
    <property type="match status" value="2"/>
</dbReference>
<gene>
    <name evidence="8" type="ORF">ACFP81_11950</name>
</gene>
<dbReference type="InterPro" id="IPR004090">
    <property type="entry name" value="Chemotax_Me-accpt_rcpt"/>
</dbReference>
<dbReference type="EMBL" id="JBHSWD010000002">
    <property type="protein sequence ID" value="MFC6592633.1"/>
    <property type="molecule type" value="Genomic_DNA"/>
</dbReference>
<keyword evidence="5" id="KW-0812">Transmembrane</keyword>
<evidence type="ECO:0000313" key="9">
    <source>
        <dbReference type="Proteomes" id="UP001596297"/>
    </source>
</evidence>
<feature type="domain" description="HAMP" evidence="7">
    <location>
        <begin position="193"/>
        <end position="245"/>
    </location>
</feature>
<evidence type="ECO:0000256" key="1">
    <source>
        <dbReference type="ARBA" id="ARBA00023224"/>
    </source>
</evidence>
<dbReference type="PANTHER" id="PTHR32089">
    <property type="entry name" value="METHYL-ACCEPTING CHEMOTAXIS PROTEIN MCPB"/>
    <property type="match status" value="1"/>
</dbReference>
<evidence type="ECO:0000256" key="3">
    <source>
        <dbReference type="PROSITE-ProRule" id="PRU00284"/>
    </source>
</evidence>
<dbReference type="Gene3D" id="1.10.287.950">
    <property type="entry name" value="Methyl-accepting chemotaxis protein"/>
    <property type="match status" value="1"/>
</dbReference>
<keyword evidence="9" id="KW-1185">Reference proteome</keyword>
<name>A0ABW1YE79_9DEIO</name>
<feature type="transmembrane region" description="Helical" evidence="5">
    <location>
        <begin position="172"/>
        <end position="192"/>
    </location>
</feature>